<dbReference type="EMBL" id="WJKJ01000344">
    <property type="protein sequence ID" value="MBD3365606.1"/>
    <property type="molecule type" value="Genomic_DNA"/>
</dbReference>
<accession>A0A9D5QE06</accession>
<proteinExistence type="predicted"/>
<dbReference type="Proteomes" id="UP000630660">
    <property type="component" value="Unassembled WGS sequence"/>
</dbReference>
<protein>
    <submittedName>
        <fullName evidence="1">Uncharacterized protein</fullName>
    </submittedName>
</protein>
<gene>
    <name evidence="1" type="ORF">GF359_10375</name>
</gene>
<comment type="caution">
    <text evidence="1">The sequence shown here is derived from an EMBL/GenBank/DDBJ whole genome shotgun (WGS) entry which is preliminary data.</text>
</comment>
<dbReference type="AlphaFoldDB" id="A0A9D5QE06"/>
<organism evidence="1 2">
    <name type="scientific">candidate division WOR-3 bacterium</name>
    <dbReference type="NCBI Taxonomy" id="2052148"/>
    <lineage>
        <taxon>Bacteria</taxon>
        <taxon>Bacteria division WOR-3</taxon>
    </lineage>
</organism>
<sequence>MSLDSIHVDLPDTTILAPYEVKDIAGDYTGETDYDFRIYWLEGEDNVVLKGTYTLHFWGWRTSDDEAYELTKDATIE</sequence>
<evidence type="ECO:0000313" key="2">
    <source>
        <dbReference type="Proteomes" id="UP000630660"/>
    </source>
</evidence>
<reference evidence="1" key="1">
    <citation type="submission" date="2019-11" db="EMBL/GenBank/DDBJ databases">
        <title>Microbial mats filling the niche in hypersaline microbial mats.</title>
        <authorList>
            <person name="Wong H.L."/>
            <person name="Macleod F.I."/>
            <person name="White R.A. III"/>
            <person name="Burns B.P."/>
        </authorList>
    </citation>
    <scope>NUCLEOTIDE SEQUENCE</scope>
    <source>
        <strain evidence="1">Bin_327</strain>
    </source>
</reference>
<evidence type="ECO:0000313" key="1">
    <source>
        <dbReference type="EMBL" id="MBD3365606.1"/>
    </source>
</evidence>
<name>A0A9D5QE06_UNCW3</name>